<comment type="caution">
    <text evidence="10">The sequence shown here is derived from an EMBL/GenBank/DDBJ whole genome shotgun (WGS) entry which is preliminary data.</text>
</comment>
<feature type="domain" description="Prephenate dehydratase" evidence="8">
    <location>
        <begin position="7"/>
        <end position="185"/>
    </location>
</feature>
<keyword evidence="4" id="KW-0057">Aromatic amino acid biosynthesis</keyword>
<dbReference type="GO" id="GO:0009094">
    <property type="term" value="P:L-phenylalanine biosynthetic process"/>
    <property type="evidence" value="ECO:0007669"/>
    <property type="project" value="UniProtKB-UniPathway"/>
</dbReference>
<keyword evidence="3" id="KW-0028">Amino-acid biosynthesis</keyword>
<dbReference type="InterPro" id="IPR001086">
    <property type="entry name" value="Preph_deHydtase"/>
</dbReference>
<dbReference type="Pfam" id="PF00800">
    <property type="entry name" value="PDT"/>
    <property type="match status" value="1"/>
</dbReference>
<evidence type="ECO:0000259" key="8">
    <source>
        <dbReference type="PROSITE" id="PS51171"/>
    </source>
</evidence>
<name>A0A369QL77_9BACT</name>
<dbReference type="GO" id="GO:0004664">
    <property type="term" value="F:prephenate dehydratase activity"/>
    <property type="evidence" value="ECO:0007669"/>
    <property type="project" value="UniProtKB-EC"/>
</dbReference>
<dbReference type="EMBL" id="QASA01000001">
    <property type="protein sequence ID" value="RDC65100.1"/>
    <property type="molecule type" value="Genomic_DNA"/>
</dbReference>
<dbReference type="Gene3D" id="3.30.70.260">
    <property type="match status" value="1"/>
</dbReference>
<evidence type="ECO:0000256" key="6">
    <source>
        <dbReference type="ARBA" id="ARBA00023239"/>
    </source>
</evidence>
<dbReference type="PROSITE" id="PS00857">
    <property type="entry name" value="PREPHENATE_DEHYDR_1"/>
    <property type="match status" value="1"/>
</dbReference>
<dbReference type="PROSITE" id="PS51171">
    <property type="entry name" value="PREPHENATE_DEHYDR_3"/>
    <property type="match status" value="1"/>
</dbReference>
<keyword evidence="5" id="KW-0584">Phenylalanine biosynthesis</keyword>
<dbReference type="InterPro" id="IPR002912">
    <property type="entry name" value="ACT_dom"/>
</dbReference>
<evidence type="ECO:0000259" key="9">
    <source>
        <dbReference type="PROSITE" id="PS51671"/>
    </source>
</evidence>
<feature type="domain" description="ACT" evidence="9">
    <location>
        <begin position="198"/>
        <end position="274"/>
    </location>
</feature>
<dbReference type="AlphaFoldDB" id="A0A369QL77"/>
<dbReference type="UniPathway" id="UPA00121">
    <property type="reaction ID" value="UER00345"/>
</dbReference>
<dbReference type="RefSeq" id="WP_115374167.1">
    <property type="nucleotide sequence ID" value="NZ_QASA01000001.1"/>
</dbReference>
<dbReference type="Proteomes" id="UP000253919">
    <property type="component" value="Unassembled WGS sequence"/>
</dbReference>
<dbReference type="PROSITE" id="PS51671">
    <property type="entry name" value="ACT"/>
    <property type="match status" value="1"/>
</dbReference>
<dbReference type="GO" id="GO:0016853">
    <property type="term" value="F:isomerase activity"/>
    <property type="evidence" value="ECO:0007669"/>
    <property type="project" value="UniProtKB-KW"/>
</dbReference>
<accession>A0A369QL77</accession>
<dbReference type="InterPro" id="IPR018528">
    <property type="entry name" value="Preph_deHydtase_CS"/>
</dbReference>
<dbReference type="OrthoDB" id="9802281at2"/>
<dbReference type="CDD" id="cd13631">
    <property type="entry name" value="PBP2_Ct-PDT_like"/>
    <property type="match status" value="1"/>
</dbReference>
<keyword evidence="6 10" id="KW-0456">Lyase</keyword>
<evidence type="ECO:0000313" key="10">
    <source>
        <dbReference type="EMBL" id="RDC65100.1"/>
    </source>
</evidence>
<sequence length="278" mass="31069">MMNNTIKIAIQGGPASFHDVVAQQYFAGQSIEIVPCMTFQRVCAAVKNRESDYGVMAIENALAGSILNNYSLLQDYPVSIIGEAYLPIEQNLLALPGQSLADIKLVRSHPMALLQCTNFLEENPHIQALESADTAESAREIRENNLVGVGAIASRMAAQRYELEIVEERVENYKENYTRFMIISRKPLADKSQANKASVIFTLHHRAGELAKILDVFRDVAINLSLIQSIPILSRPTEFAILLDLEWEDYSTFEEAIGLVTPLIVEMKILGIYQRGKR</sequence>
<keyword evidence="10" id="KW-0413">Isomerase</keyword>
<evidence type="ECO:0000256" key="5">
    <source>
        <dbReference type="ARBA" id="ARBA00023222"/>
    </source>
</evidence>
<dbReference type="Gene3D" id="3.40.190.10">
    <property type="entry name" value="Periplasmic binding protein-like II"/>
    <property type="match status" value="2"/>
</dbReference>
<evidence type="ECO:0000256" key="3">
    <source>
        <dbReference type="ARBA" id="ARBA00022605"/>
    </source>
</evidence>
<dbReference type="GO" id="GO:0005737">
    <property type="term" value="C:cytoplasm"/>
    <property type="evidence" value="ECO:0007669"/>
    <property type="project" value="TreeGrafter"/>
</dbReference>
<gene>
    <name evidence="10" type="primary">pheA</name>
    <name evidence="10" type="ORF">AHMF7616_03724</name>
</gene>
<dbReference type="PANTHER" id="PTHR21022">
    <property type="entry name" value="PREPHENATE DEHYDRATASE P PROTEIN"/>
    <property type="match status" value="1"/>
</dbReference>
<reference evidence="10 11" key="1">
    <citation type="submission" date="2018-04" db="EMBL/GenBank/DDBJ databases">
        <title>Adhaeribacter sp. HMF7616 genome sequencing and assembly.</title>
        <authorList>
            <person name="Kang H."/>
            <person name="Kang J."/>
            <person name="Cha I."/>
            <person name="Kim H."/>
            <person name="Joh K."/>
        </authorList>
    </citation>
    <scope>NUCLEOTIDE SEQUENCE [LARGE SCALE GENOMIC DNA]</scope>
    <source>
        <strain evidence="10 11">HMF7616</strain>
    </source>
</reference>
<evidence type="ECO:0000256" key="2">
    <source>
        <dbReference type="ARBA" id="ARBA00013147"/>
    </source>
</evidence>
<evidence type="ECO:0000256" key="7">
    <source>
        <dbReference type="ARBA" id="ARBA00047848"/>
    </source>
</evidence>
<dbReference type="EC" id="4.2.1.51" evidence="2"/>
<dbReference type="CDD" id="cd04905">
    <property type="entry name" value="ACT_CM-PDT"/>
    <property type="match status" value="1"/>
</dbReference>
<keyword evidence="11" id="KW-1185">Reference proteome</keyword>
<dbReference type="InterPro" id="IPR045865">
    <property type="entry name" value="ACT-like_dom_sf"/>
</dbReference>
<organism evidence="10 11">
    <name type="scientific">Adhaeribacter pallidiroseus</name>
    <dbReference type="NCBI Taxonomy" id="2072847"/>
    <lineage>
        <taxon>Bacteria</taxon>
        <taxon>Pseudomonadati</taxon>
        <taxon>Bacteroidota</taxon>
        <taxon>Cytophagia</taxon>
        <taxon>Cytophagales</taxon>
        <taxon>Hymenobacteraceae</taxon>
        <taxon>Adhaeribacter</taxon>
    </lineage>
</organism>
<evidence type="ECO:0000256" key="1">
    <source>
        <dbReference type="ARBA" id="ARBA00004741"/>
    </source>
</evidence>
<dbReference type="SUPFAM" id="SSF55021">
    <property type="entry name" value="ACT-like"/>
    <property type="match status" value="1"/>
</dbReference>
<dbReference type="PANTHER" id="PTHR21022:SF19">
    <property type="entry name" value="PREPHENATE DEHYDRATASE-RELATED"/>
    <property type="match status" value="1"/>
</dbReference>
<comment type="catalytic activity">
    <reaction evidence="7">
        <text>prephenate + H(+) = 3-phenylpyruvate + CO2 + H2O</text>
        <dbReference type="Rhea" id="RHEA:21648"/>
        <dbReference type="ChEBI" id="CHEBI:15377"/>
        <dbReference type="ChEBI" id="CHEBI:15378"/>
        <dbReference type="ChEBI" id="CHEBI:16526"/>
        <dbReference type="ChEBI" id="CHEBI:18005"/>
        <dbReference type="ChEBI" id="CHEBI:29934"/>
        <dbReference type="EC" id="4.2.1.51"/>
    </reaction>
</comment>
<comment type="pathway">
    <text evidence="1">Amino-acid biosynthesis; L-phenylalanine biosynthesis; phenylpyruvate from prephenate: step 1/1.</text>
</comment>
<protein>
    <recommendedName>
        <fullName evidence="2">prephenate dehydratase</fullName>
        <ecNumber evidence="2">4.2.1.51</ecNumber>
    </recommendedName>
</protein>
<evidence type="ECO:0000256" key="4">
    <source>
        <dbReference type="ARBA" id="ARBA00023141"/>
    </source>
</evidence>
<evidence type="ECO:0000313" key="11">
    <source>
        <dbReference type="Proteomes" id="UP000253919"/>
    </source>
</evidence>
<dbReference type="SUPFAM" id="SSF53850">
    <property type="entry name" value="Periplasmic binding protein-like II"/>
    <property type="match status" value="1"/>
</dbReference>
<proteinExistence type="predicted"/>